<dbReference type="PROSITE" id="PS50005">
    <property type="entry name" value="TPR"/>
    <property type="match status" value="1"/>
</dbReference>
<dbReference type="Proteomes" id="UP000199045">
    <property type="component" value="Unassembled WGS sequence"/>
</dbReference>
<sequence>MKKTYLLLYLCLISLAVSGQQNCDIYTDSLCSLACKLRNLSSSFPQGSRRSQECLDSAIHLCPEMADAWREISVPYLKRGDFVTWRRYMDKAVDLQPTRTLDVRGWCRFKFLRDYEGALEDLKRFDSLSHFASKHTGDGTYSLNVVMALCERELGNYSNAALYFSRGIDSIFYTKGKDFIGLFDFLHRAVLKLRQQDYTGALSDLNQQEKVCRNYVETSYYKGIAYRALGKHKQAKQQFQNAARLYKEGFHMSDVYCEMLDAVYPSDVKEALEEGIPAPH</sequence>
<name>A0A1G7NTI5_CHIFI</name>
<feature type="repeat" description="TPR" evidence="1">
    <location>
        <begin position="66"/>
        <end position="99"/>
    </location>
</feature>
<dbReference type="AlphaFoldDB" id="A0A1G7NTI5"/>
<feature type="chain" id="PRO_5011591681" description="Tetratricopeptide repeat-containing protein" evidence="2">
    <location>
        <begin position="24"/>
        <end position="280"/>
    </location>
</feature>
<dbReference type="Pfam" id="PF13174">
    <property type="entry name" value="TPR_6"/>
    <property type="match status" value="1"/>
</dbReference>
<proteinExistence type="predicted"/>
<dbReference type="SUPFAM" id="SSF48452">
    <property type="entry name" value="TPR-like"/>
    <property type="match status" value="2"/>
</dbReference>
<dbReference type="EMBL" id="FNBN01000002">
    <property type="protein sequence ID" value="SDF77334.1"/>
    <property type="molecule type" value="Genomic_DNA"/>
</dbReference>
<protein>
    <recommendedName>
        <fullName evidence="5">Tetratricopeptide repeat-containing protein</fullName>
    </recommendedName>
</protein>
<keyword evidence="1" id="KW-0802">TPR repeat</keyword>
<evidence type="ECO:0000256" key="1">
    <source>
        <dbReference type="PROSITE-ProRule" id="PRU00339"/>
    </source>
</evidence>
<organism evidence="3 4">
    <name type="scientific">Chitinophaga filiformis</name>
    <name type="common">Myxococcus filiformis</name>
    <name type="synonym">Flexibacter filiformis</name>
    <dbReference type="NCBI Taxonomy" id="104663"/>
    <lineage>
        <taxon>Bacteria</taxon>
        <taxon>Pseudomonadati</taxon>
        <taxon>Bacteroidota</taxon>
        <taxon>Chitinophagia</taxon>
        <taxon>Chitinophagales</taxon>
        <taxon>Chitinophagaceae</taxon>
        <taxon>Chitinophaga</taxon>
    </lineage>
</organism>
<accession>A0A1G7NTI5</accession>
<dbReference type="STRING" id="104663.SAMN04488121_102934"/>
<dbReference type="OrthoDB" id="935812at2"/>
<dbReference type="Gene3D" id="1.25.40.10">
    <property type="entry name" value="Tetratricopeptide repeat domain"/>
    <property type="match status" value="2"/>
</dbReference>
<dbReference type="InterPro" id="IPR011990">
    <property type="entry name" value="TPR-like_helical_dom_sf"/>
</dbReference>
<reference evidence="3 4" key="1">
    <citation type="submission" date="2016-10" db="EMBL/GenBank/DDBJ databases">
        <authorList>
            <person name="de Groot N.N."/>
        </authorList>
    </citation>
    <scope>NUCLEOTIDE SEQUENCE [LARGE SCALE GENOMIC DNA]</scope>
    <source>
        <strain evidence="3 4">DSM 527</strain>
    </source>
</reference>
<keyword evidence="2" id="KW-0732">Signal</keyword>
<feature type="signal peptide" evidence="2">
    <location>
        <begin position="1"/>
        <end position="23"/>
    </location>
</feature>
<dbReference type="RefSeq" id="WP_143011445.1">
    <property type="nucleotide sequence ID" value="NZ_FNBN01000002.1"/>
</dbReference>
<dbReference type="InterPro" id="IPR019734">
    <property type="entry name" value="TPR_rpt"/>
</dbReference>
<evidence type="ECO:0000313" key="4">
    <source>
        <dbReference type="Proteomes" id="UP000199045"/>
    </source>
</evidence>
<gene>
    <name evidence="3" type="ORF">SAMN04488121_102934</name>
</gene>
<evidence type="ECO:0008006" key="5">
    <source>
        <dbReference type="Google" id="ProtNLM"/>
    </source>
</evidence>
<evidence type="ECO:0000313" key="3">
    <source>
        <dbReference type="EMBL" id="SDF77334.1"/>
    </source>
</evidence>
<evidence type="ECO:0000256" key="2">
    <source>
        <dbReference type="SAM" id="SignalP"/>
    </source>
</evidence>